<dbReference type="Proteomes" id="UP000256964">
    <property type="component" value="Unassembled WGS sequence"/>
</dbReference>
<protein>
    <submittedName>
        <fullName evidence="2">Uncharacterized protein</fullName>
    </submittedName>
</protein>
<sequence>MNLVMAQCRSIHASGLADWKPTQPTFITISNALHSRPRPPQRSGGVSSGARPSPSSHPVHLARPNLFLINAQSIYALALHQKPITVTSSPILSSCPRPRSILYTSQAFPLQPPHLPLRVVVCRSPVVSAVVVIVYSSTVIPRLCRLLPPSSFLLNRLPLPPTSAGAAAIHVA</sequence>
<feature type="region of interest" description="Disordered" evidence="1">
    <location>
        <begin position="33"/>
        <end position="58"/>
    </location>
</feature>
<evidence type="ECO:0000313" key="3">
    <source>
        <dbReference type="Proteomes" id="UP000256964"/>
    </source>
</evidence>
<dbReference type="AlphaFoldDB" id="A0A371DSA8"/>
<reference evidence="2 3" key="1">
    <citation type="journal article" date="2018" name="Biotechnol. Biofuels">
        <title>Integrative visual omics of the white-rot fungus Polyporus brumalis exposes the biotechnological potential of its oxidative enzymes for delignifying raw plant biomass.</title>
        <authorList>
            <person name="Miyauchi S."/>
            <person name="Rancon A."/>
            <person name="Drula E."/>
            <person name="Hage H."/>
            <person name="Chaduli D."/>
            <person name="Favel A."/>
            <person name="Grisel S."/>
            <person name="Henrissat B."/>
            <person name="Herpoel-Gimbert I."/>
            <person name="Ruiz-Duenas F.J."/>
            <person name="Chevret D."/>
            <person name="Hainaut M."/>
            <person name="Lin J."/>
            <person name="Wang M."/>
            <person name="Pangilinan J."/>
            <person name="Lipzen A."/>
            <person name="Lesage-Meessen L."/>
            <person name="Navarro D."/>
            <person name="Riley R."/>
            <person name="Grigoriev I.V."/>
            <person name="Zhou S."/>
            <person name="Raouche S."/>
            <person name="Rosso M.N."/>
        </authorList>
    </citation>
    <scope>NUCLEOTIDE SEQUENCE [LARGE SCALE GENOMIC DNA]</scope>
    <source>
        <strain evidence="2 3">BRFM 1820</strain>
    </source>
</reference>
<organism evidence="2 3">
    <name type="scientific">Lentinus brumalis</name>
    <dbReference type="NCBI Taxonomy" id="2498619"/>
    <lineage>
        <taxon>Eukaryota</taxon>
        <taxon>Fungi</taxon>
        <taxon>Dikarya</taxon>
        <taxon>Basidiomycota</taxon>
        <taxon>Agaricomycotina</taxon>
        <taxon>Agaricomycetes</taxon>
        <taxon>Polyporales</taxon>
        <taxon>Polyporaceae</taxon>
        <taxon>Lentinus</taxon>
    </lineage>
</organism>
<accession>A0A371DSA8</accession>
<keyword evidence="3" id="KW-1185">Reference proteome</keyword>
<proteinExistence type="predicted"/>
<name>A0A371DSA8_9APHY</name>
<gene>
    <name evidence="2" type="ORF">OH76DRAFT_739708</name>
</gene>
<dbReference type="EMBL" id="KZ857382">
    <property type="protein sequence ID" value="RDX55426.1"/>
    <property type="molecule type" value="Genomic_DNA"/>
</dbReference>
<evidence type="ECO:0000256" key="1">
    <source>
        <dbReference type="SAM" id="MobiDB-lite"/>
    </source>
</evidence>
<evidence type="ECO:0000313" key="2">
    <source>
        <dbReference type="EMBL" id="RDX55426.1"/>
    </source>
</evidence>